<keyword evidence="2" id="KW-1185">Reference proteome</keyword>
<gene>
    <name evidence="1" type="ORF">JYU34_022516</name>
</gene>
<name>A0ABQ7PPZ4_PLUXY</name>
<proteinExistence type="predicted"/>
<reference evidence="1 2" key="1">
    <citation type="submission" date="2021-06" db="EMBL/GenBank/DDBJ databases">
        <title>A haploid diamondback moth (Plutella xylostella L.) genome assembly resolves 31 chromosomes and identifies a diamide resistance mutation.</title>
        <authorList>
            <person name="Ward C.M."/>
            <person name="Perry K.D."/>
            <person name="Baker G."/>
            <person name="Powis K."/>
            <person name="Heckel D.G."/>
            <person name="Baxter S.W."/>
        </authorList>
    </citation>
    <scope>NUCLEOTIDE SEQUENCE [LARGE SCALE GENOMIC DNA]</scope>
    <source>
        <strain evidence="1 2">LV</strain>
        <tissue evidence="1">Single pupa</tissue>
    </source>
</reference>
<comment type="caution">
    <text evidence="1">The sequence shown here is derived from an EMBL/GenBank/DDBJ whole genome shotgun (WGS) entry which is preliminary data.</text>
</comment>
<sequence>MRKASLEHIAKEMHLDSISEDARERERERDDRVYEIERERIRQRDIELQQRDRELALQAQWLQFMRDGMSLLERFLHERS</sequence>
<evidence type="ECO:0000313" key="1">
    <source>
        <dbReference type="EMBL" id="KAG7295046.1"/>
    </source>
</evidence>
<organism evidence="1 2">
    <name type="scientific">Plutella xylostella</name>
    <name type="common">Diamondback moth</name>
    <name type="synonym">Plutella maculipennis</name>
    <dbReference type="NCBI Taxonomy" id="51655"/>
    <lineage>
        <taxon>Eukaryota</taxon>
        <taxon>Metazoa</taxon>
        <taxon>Ecdysozoa</taxon>
        <taxon>Arthropoda</taxon>
        <taxon>Hexapoda</taxon>
        <taxon>Insecta</taxon>
        <taxon>Pterygota</taxon>
        <taxon>Neoptera</taxon>
        <taxon>Endopterygota</taxon>
        <taxon>Lepidoptera</taxon>
        <taxon>Glossata</taxon>
        <taxon>Ditrysia</taxon>
        <taxon>Yponomeutoidea</taxon>
        <taxon>Plutellidae</taxon>
        <taxon>Plutella</taxon>
    </lineage>
</organism>
<dbReference type="Proteomes" id="UP000823941">
    <property type="component" value="Unassembled WGS sequence"/>
</dbReference>
<dbReference type="EMBL" id="JAHIBW010000032">
    <property type="protein sequence ID" value="KAG7295046.1"/>
    <property type="molecule type" value="Genomic_DNA"/>
</dbReference>
<evidence type="ECO:0000313" key="2">
    <source>
        <dbReference type="Proteomes" id="UP000823941"/>
    </source>
</evidence>
<protein>
    <submittedName>
        <fullName evidence="1">Uncharacterized protein</fullName>
    </submittedName>
</protein>
<accession>A0ABQ7PPZ4</accession>